<dbReference type="OrthoDB" id="9784632at2"/>
<dbReference type="RefSeq" id="WP_044250467.1">
    <property type="nucleotide sequence ID" value="NZ_ASRX01000098.1"/>
</dbReference>
<dbReference type="EMBL" id="ASRX01000098">
    <property type="protein sequence ID" value="EYF00781.1"/>
    <property type="molecule type" value="Genomic_DNA"/>
</dbReference>
<evidence type="ECO:0000313" key="3">
    <source>
        <dbReference type="EMBL" id="EYF00781.1"/>
    </source>
</evidence>
<reference evidence="3 4" key="1">
    <citation type="submission" date="2013-05" db="EMBL/GenBank/DDBJ databases">
        <title>Genome assembly of Chondromyces apiculatus DSM 436.</title>
        <authorList>
            <person name="Sharma G."/>
            <person name="Khatri I."/>
            <person name="Kaur C."/>
            <person name="Mayilraj S."/>
            <person name="Subramanian S."/>
        </authorList>
    </citation>
    <scope>NUCLEOTIDE SEQUENCE [LARGE SCALE GENOMIC DNA]</scope>
    <source>
        <strain evidence="3 4">DSM 436</strain>
    </source>
</reference>
<feature type="domain" description="NADH:flavin oxidoreductase/NADH oxidase N-terminal" evidence="2">
    <location>
        <begin position="21"/>
        <end position="357"/>
    </location>
</feature>
<dbReference type="PANTHER" id="PTHR22893">
    <property type="entry name" value="NADH OXIDOREDUCTASE-RELATED"/>
    <property type="match status" value="1"/>
</dbReference>
<evidence type="ECO:0000313" key="4">
    <source>
        <dbReference type="Proteomes" id="UP000019678"/>
    </source>
</evidence>
<comment type="caution">
    <text evidence="3">The sequence shown here is derived from an EMBL/GenBank/DDBJ whole genome shotgun (WGS) entry which is preliminary data.</text>
</comment>
<organism evidence="3 4">
    <name type="scientific">Chondromyces apiculatus DSM 436</name>
    <dbReference type="NCBI Taxonomy" id="1192034"/>
    <lineage>
        <taxon>Bacteria</taxon>
        <taxon>Pseudomonadati</taxon>
        <taxon>Myxococcota</taxon>
        <taxon>Polyangia</taxon>
        <taxon>Polyangiales</taxon>
        <taxon>Polyangiaceae</taxon>
        <taxon>Chondromyces</taxon>
    </lineage>
</organism>
<accession>A0A017SWS5</accession>
<evidence type="ECO:0000256" key="1">
    <source>
        <dbReference type="SAM" id="MobiDB-lite"/>
    </source>
</evidence>
<dbReference type="SUPFAM" id="SSF51395">
    <property type="entry name" value="FMN-linked oxidoreductases"/>
    <property type="match status" value="1"/>
</dbReference>
<proteinExistence type="predicted"/>
<dbReference type="InterPro" id="IPR001155">
    <property type="entry name" value="OxRdtase_FMN_N"/>
</dbReference>
<protein>
    <submittedName>
        <fullName evidence="3">2,4-dienoyl-CoA reductase</fullName>
    </submittedName>
</protein>
<dbReference type="AlphaFoldDB" id="A0A017SWS5"/>
<dbReference type="STRING" id="1192034.CAP_9000"/>
<dbReference type="InterPro" id="IPR045247">
    <property type="entry name" value="Oye-like"/>
</dbReference>
<dbReference type="Pfam" id="PF00724">
    <property type="entry name" value="Oxidored_FMN"/>
    <property type="match status" value="1"/>
</dbReference>
<dbReference type="InterPro" id="IPR013785">
    <property type="entry name" value="Aldolase_TIM"/>
</dbReference>
<dbReference type="eggNOG" id="COG1902">
    <property type="taxonomic scope" value="Bacteria"/>
</dbReference>
<name>A0A017SWS5_9BACT</name>
<keyword evidence="4" id="KW-1185">Reference proteome</keyword>
<dbReference type="GO" id="GO:0016491">
    <property type="term" value="F:oxidoreductase activity"/>
    <property type="evidence" value="ECO:0007669"/>
    <property type="project" value="InterPro"/>
</dbReference>
<dbReference type="GO" id="GO:0005829">
    <property type="term" value="C:cytosol"/>
    <property type="evidence" value="ECO:0007669"/>
    <property type="project" value="TreeGrafter"/>
</dbReference>
<evidence type="ECO:0000259" key="2">
    <source>
        <dbReference type="Pfam" id="PF00724"/>
    </source>
</evidence>
<dbReference type="GO" id="GO:0010181">
    <property type="term" value="F:FMN binding"/>
    <property type="evidence" value="ECO:0007669"/>
    <property type="project" value="InterPro"/>
</dbReference>
<dbReference type="Proteomes" id="UP000019678">
    <property type="component" value="Unassembled WGS sequence"/>
</dbReference>
<dbReference type="FunFam" id="3.20.20.70:FF:000262">
    <property type="entry name" value="NADH:flavin oxidoreductase"/>
    <property type="match status" value="1"/>
</dbReference>
<gene>
    <name evidence="3" type="ORF">CAP_9000</name>
</gene>
<dbReference type="CDD" id="cd04747">
    <property type="entry name" value="OYE_like_5_FMN"/>
    <property type="match status" value="1"/>
</dbReference>
<sequence>MNQPQEPTAPPHTTPRSPEALFRPFSTGKLHLANRIVMAPMTRAFSPDGVPGPDVAAYYRRRAEGGVGLIITEGTWVPHPSAGNNPRVPRFHGEDALAGWRRVVDEVHGAGGRIMPQLWHTGFILEPPGSALNAVSPSGIGRPGETIGAPMTQEDIDAVIAAFGKAAASARELGFDGVELHGAHGYLFDQFFWEVTNQRTDRYGGDLVARTRFAVETLKEVRRQVGPDFPIVLRYSQWKQQDYGARLAHTPADLERFLAPLVDAGVDIFHCSQRRFWEPEFTGSDLNLAGWTRKLTGKPTVSVGSVTLDTDLQGSLSAGGANTTGLDALLDRLEREEFDLVAVGRSLIANPSWPAIVRSRHLGELQPFRRELLGQLH</sequence>
<dbReference type="Gene3D" id="3.20.20.70">
    <property type="entry name" value="Aldolase class I"/>
    <property type="match status" value="1"/>
</dbReference>
<dbReference type="PANTHER" id="PTHR22893:SF55">
    <property type="entry name" value="OXIDOREDUCTASE-RELATED"/>
    <property type="match status" value="1"/>
</dbReference>
<feature type="region of interest" description="Disordered" evidence="1">
    <location>
        <begin position="1"/>
        <end position="20"/>
    </location>
</feature>